<feature type="transmembrane region" description="Helical" evidence="1">
    <location>
        <begin position="155"/>
        <end position="176"/>
    </location>
</feature>
<feature type="signal peptide" evidence="2">
    <location>
        <begin position="1"/>
        <end position="23"/>
    </location>
</feature>
<comment type="caution">
    <text evidence="3">The sequence shown here is derived from an EMBL/GenBank/DDBJ whole genome shotgun (WGS) entry which is preliminary data.</text>
</comment>
<dbReference type="Proteomes" id="UP001431776">
    <property type="component" value="Unassembled WGS sequence"/>
</dbReference>
<dbReference type="EMBL" id="JASCXX010000002">
    <property type="protein sequence ID" value="MDI6447856.1"/>
    <property type="molecule type" value="Genomic_DNA"/>
</dbReference>
<proteinExistence type="predicted"/>
<organism evidence="3 4">
    <name type="scientific">Anaerobaca lacustris</name>
    <dbReference type="NCBI Taxonomy" id="3044600"/>
    <lineage>
        <taxon>Bacteria</taxon>
        <taxon>Pseudomonadati</taxon>
        <taxon>Planctomycetota</taxon>
        <taxon>Phycisphaerae</taxon>
        <taxon>Sedimentisphaerales</taxon>
        <taxon>Anaerobacaceae</taxon>
        <taxon>Anaerobaca</taxon>
    </lineage>
</organism>
<keyword evidence="1" id="KW-0472">Membrane</keyword>
<dbReference type="RefSeq" id="WP_349243268.1">
    <property type="nucleotide sequence ID" value="NZ_JASCXX010000002.1"/>
</dbReference>
<gene>
    <name evidence="3" type="ORF">QJ522_02275</name>
</gene>
<keyword evidence="1" id="KW-1133">Transmembrane helix</keyword>
<evidence type="ECO:0000256" key="1">
    <source>
        <dbReference type="SAM" id="Phobius"/>
    </source>
</evidence>
<reference evidence="3" key="1">
    <citation type="submission" date="2023-05" db="EMBL/GenBank/DDBJ databases">
        <title>Anaerotaeda fermentans gen. nov., sp. nov., a novel anaerobic planctomycete of the new family within the order Sedimentisphaerales isolated from Taman Peninsula, Russia.</title>
        <authorList>
            <person name="Khomyakova M.A."/>
            <person name="Merkel A.Y."/>
            <person name="Slobodkin A.I."/>
        </authorList>
    </citation>
    <scope>NUCLEOTIDE SEQUENCE</scope>
    <source>
        <strain evidence="3">M17dextr</strain>
    </source>
</reference>
<keyword evidence="1" id="KW-0812">Transmembrane</keyword>
<protein>
    <recommendedName>
        <fullName evidence="5">VPLPA-CTERM sorting domain-containing protein</fullName>
    </recommendedName>
</protein>
<evidence type="ECO:0008006" key="5">
    <source>
        <dbReference type="Google" id="ProtNLM"/>
    </source>
</evidence>
<dbReference type="AlphaFoldDB" id="A0AAW6TWK9"/>
<evidence type="ECO:0000313" key="3">
    <source>
        <dbReference type="EMBL" id="MDI6447856.1"/>
    </source>
</evidence>
<accession>A0AAW6TWK9</accession>
<name>A0AAW6TWK9_9BACT</name>
<evidence type="ECO:0000313" key="4">
    <source>
        <dbReference type="Proteomes" id="UP001431776"/>
    </source>
</evidence>
<keyword evidence="2" id="KW-0732">Signal</keyword>
<keyword evidence="4" id="KW-1185">Reference proteome</keyword>
<sequence length="184" mass="19800">MKKFSIAVVVACLMALTAGTVFADMIPGDPDFVDTKYFNQWIGTGAWFYYTHAITGPYTPIPDAYTVDPDSVKLEITYYDGGGRESIWQYAYGEGEWHFLGSTGSMSGYEDFEFQIDADWLNSSGGSLTVALRANSAYGSDSGTYLKRSVLSGDVSVVPVPGAVLLGVLGLGAAGMKLRRRNAA</sequence>
<feature type="chain" id="PRO_5044026337" description="VPLPA-CTERM sorting domain-containing protein" evidence="2">
    <location>
        <begin position="24"/>
        <end position="184"/>
    </location>
</feature>
<evidence type="ECO:0000256" key="2">
    <source>
        <dbReference type="SAM" id="SignalP"/>
    </source>
</evidence>